<sequence length="78" mass="9475">MKVVRILQKRPADLDPYVVDYYPSHEEYSKLIRVLRDLFFRDEHLDFKEGKGCLKIFGKKKAPKTRRREKKLKPREIN</sequence>
<accession>A0A8X7CPJ8</accession>
<dbReference type="OrthoDB" id="5980584at2759"/>
<dbReference type="AlphaFoldDB" id="A0A8X7CPJ8"/>
<name>A0A8X7CPJ8_9ARAC</name>
<keyword evidence="2" id="KW-1185">Reference proteome</keyword>
<dbReference type="InterPro" id="IPR013219">
    <property type="entry name" value="Ribosomal_mS33"/>
</dbReference>
<evidence type="ECO:0000313" key="2">
    <source>
        <dbReference type="Proteomes" id="UP000886998"/>
    </source>
</evidence>
<dbReference type="EMBL" id="BMAV01021728">
    <property type="protein sequence ID" value="GFY76038.1"/>
    <property type="molecule type" value="Genomic_DNA"/>
</dbReference>
<proteinExistence type="predicted"/>
<protein>
    <submittedName>
        <fullName evidence="1">Uncharacterized protein</fullName>
    </submittedName>
</protein>
<organism evidence="1 2">
    <name type="scientific">Trichonephila inaurata madagascariensis</name>
    <dbReference type="NCBI Taxonomy" id="2747483"/>
    <lineage>
        <taxon>Eukaryota</taxon>
        <taxon>Metazoa</taxon>
        <taxon>Ecdysozoa</taxon>
        <taxon>Arthropoda</taxon>
        <taxon>Chelicerata</taxon>
        <taxon>Arachnida</taxon>
        <taxon>Araneae</taxon>
        <taxon>Araneomorphae</taxon>
        <taxon>Entelegynae</taxon>
        <taxon>Araneoidea</taxon>
        <taxon>Nephilidae</taxon>
        <taxon>Trichonephila</taxon>
        <taxon>Trichonephila inaurata</taxon>
    </lineage>
</organism>
<comment type="caution">
    <text evidence="1">The sequence shown here is derived from an EMBL/GenBank/DDBJ whole genome shotgun (WGS) entry which is preliminary data.</text>
</comment>
<reference evidence="1" key="1">
    <citation type="submission" date="2020-08" db="EMBL/GenBank/DDBJ databases">
        <title>Multicomponent nature underlies the extraordinary mechanical properties of spider dragline silk.</title>
        <authorList>
            <person name="Kono N."/>
            <person name="Nakamura H."/>
            <person name="Mori M."/>
            <person name="Yoshida Y."/>
            <person name="Ohtoshi R."/>
            <person name="Malay A.D."/>
            <person name="Moran D.A.P."/>
            <person name="Tomita M."/>
            <person name="Numata K."/>
            <person name="Arakawa K."/>
        </authorList>
    </citation>
    <scope>NUCLEOTIDE SEQUENCE</scope>
</reference>
<evidence type="ECO:0000313" key="1">
    <source>
        <dbReference type="EMBL" id="GFY76038.1"/>
    </source>
</evidence>
<dbReference type="Proteomes" id="UP000886998">
    <property type="component" value="Unassembled WGS sequence"/>
</dbReference>
<dbReference type="Pfam" id="PF08293">
    <property type="entry name" value="MRP-S33"/>
    <property type="match status" value="1"/>
</dbReference>
<gene>
    <name evidence="1" type="ORF">TNIN_99881</name>
</gene>